<evidence type="ECO:0000313" key="1">
    <source>
        <dbReference type="EMBL" id="KAK9109604.1"/>
    </source>
</evidence>
<name>A0AAP0I6K1_9MAGN</name>
<proteinExistence type="predicted"/>
<dbReference type="EMBL" id="JBBNAE010000007">
    <property type="protein sequence ID" value="KAK9109604.1"/>
    <property type="molecule type" value="Genomic_DNA"/>
</dbReference>
<comment type="caution">
    <text evidence="1">The sequence shown here is derived from an EMBL/GenBank/DDBJ whole genome shotgun (WGS) entry which is preliminary data.</text>
</comment>
<dbReference type="Proteomes" id="UP001417504">
    <property type="component" value="Unassembled WGS sequence"/>
</dbReference>
<sequence>MPPCPSAQRCRPGVGLKGVLLAFGGHFAAPIASPLHHPFLASCPMLPPRARPDFDREPGGLPPAPKY</sequence>
<accession>A0AAP0I6K1</accession>
<dbReference type="AlphaFoldDB" id="A0AAP0I6K1"/>
<gene>
    <name evidence="1" type="ORF">Sjap_017664</name>
</gene>
<organism evidence="1 2">
    <name type="scientific">Stephania japonica</name>
    <dbReference type="NCBI Taxonomy" id="461633"/>
    <lineage>
        <taxon>Eukaryota</taxon>
        <taxon>Viridiplantae</taxon>
        <taxon>Streptophyta</taxon>
        <taxon>Embryophyta</taxon>
        <taxon>Tracheophyta</taxon>
        <taxon>Spermatophyta</taxon>
        <taxon>Magnoliopsida</taxon>
        <taxon>Ranunculales</taxon>
        <taxon>Menispermaceae</taxon>
        <taxon>Menispermoideae</taxon>
        <taxon>Cissampelideae</taxon>
        <taxon>Stephania</taxon>
    </lineage>
</organism>
<protein>
    <submittedName>
        <fullName evidence="1">Uncharacterized protein</fullName>
    </submittedName>
</protein>
<evidence type="ECO:0000313" key="2">
    <source>
        <dbReference type="Proteomes" id="UP001417504"/>
    </source>
</evidence>
<reference evidence="1 2" key="1">
    <citation type="submission" date="2024-01" db="EMBL/GenBank/DDBJ databases">
        <title>Genome assemblies of Stephania.</title>
        <authorList>
            <person name="Yang L."/>
        </authorList>
    </citation>
    <scope>NUCLEOTIDE SEQUENCE [LARGE SCALE GENOMIC DNA]</scope>
    <source>
        <strain evidence="1">QJT</strain>
        <tissue evidence="1">Leaf</tissue>
    </source>
</reference>
<keyword evidence="2" id="KW-1185">Reference proteome</keyword>